<keyword evidence="1 5" id="KW-0808">Transferase</keyword>
<protein>
    <submittedName>
        <fullName evidence="5">Glycylpeptide N-tetradecanoyltransferase</fullName>
        <ecNumber evidence="5">2.3.1.97</ecNumber>
    </submittedName>
</protein>
<evidence type="ECO:0000256" key="1">
    <source>
        <dbReference type="ARBA" id="ARBA00022679"/>
    </source>
</evidence>
<feature type="domain" description="UBC core" evidence="4">
    <location>
        <begin position="1"/>
        <end position="85"/>
    </location>
</feature>
<dbReference type="Gene3D" id="3.10.110.10">
    <property type="entry name" value="Ubiquitin Conjugating Enzyme"/>
    <property type="match status" value="1"/>
</dbReference>
<keyword evidence="5" id="KW-0012">Acyltransferase</keyword>
<dbReference type="InterPro" id="IPR000608">
    <property type="entry name" value="UBC"/>
</dbReference>
<accession>A0A9W8YCQ1</accession>
<proteinExistence type="predicted"/>
<keyword evidence="2" id="KW-0833">Ubl conjugation pathway</keyword>
<sequence>MFPMNPNLHVDGKVCLSLLGTWEAGNKGEEWQPGQSTILQVLISIQAMIFCENPIENEPGGFGMLPSNPSQFNGSIKRLVMRHAMYDWAQSPLPFWKEISDRHFRKNGDRILQTVDRWLGEGELSAVRIVGVRNPGVDAGLLVSNLYEVLKKYGATYVPLNMGTASSQQLPSRGGPAYGGGGDRFSGGGRFNGPGGKNSFGSSPGSRYGRGW</sequence>
<gene>
    <name evidence="5" type="primary">NMT1_1</name>
    <name evidence="5" type="ORF">N0V83_002760</name>
</gene>
<evidence type="ECO:0000313" key="6">
    <source>
        <dbReference type="Proteomes" id="UP001140560"/>
    </source>
</evidence>
<dbReference type="EMBL" id="JAPEUY010000004">
    <property type="protein sequence ID" value="KAJ4374021.1"/>
    <property type="molecule type" value="Genomic_DNA"/>
</dbReference>
<dbReference type="AlphaFoldDB" id="A0A9W8YCQ1"/>
<dbReference type="Proteomes" id="UP001140560">
    <property type="component" value="Unassembled WGS sequence"/>
</dbReference>
<evidence type="ECO:0000313" key="5">
    <source>
        <dbReference type="EMBL" id="KAJ4374021.1"/>
    </source>
</evidence>
<dbReference type="GO" id="GO:0004379">
    <property type="term" value="F:glycylpeptide N-tetradecanoyltransferase activity"/>
    <property type="evidence" value="ECO:0007669"/>
    <property type="project" value="UniProtKB-EC"/>
</dbReference>
<dbReference type="EC" id="2.3.1.97" evidence="5"/>
<feature type="region of interest" description="Disordered" evidence="3">
    <location>
        <begin position="164"/>
        <end position="212"/>
    </location>
</feature>
<evidence type="ECO:0000256" key="2">
    <source>
        <dbReference type="ARBA" id="ARBA00022786"/>
    </source>
</evidence>
<reference evidence="5" key="1">
    <citation type="submission" date="2022-10" db="EMBL/GenBank/DDBJ databases">
        <title>Tapping the CABI collections for fungal endophytes: first genome assemblies for Collariella, Neodidymelliopsis, Ascochyta clinopodiicola, Didymella pomorum, Didymosphaeria variabile, Neocosmospora piperis and Neocucurbitaria cava.</title>
        <authorList>
            <person name="Hill R."/>
        </authorList>
    </citation>
    <scope>NUCLEOTIDE SEQUENCE</scope>
    <source>
        <strain evidence="5">IMI 356814</strain>
    </source>
</reference>
<organism evidence="5 6">
    <name type="scientific">Neocucurbitaria cava</name>
    <dbReference type="NCBI Taxonomy" id="798079"/>
    <lineage>
        <taxon>Eukaryota</taxon>
        <taxon>Fungi</taxon>
        <taxon>Dikarya</taxon>
        <taxon>Ascomycota</taxon>
        <taxon>Pezizomycotina</taxon>
        <taxon>Dothideomycetes</taxon>
        <taxon>Pleosporomycetidae</taxon>
        <taxon>Pleosporales</taxon>
        <taxon>Pleosporineae</taxon>
        <taxon>Cucurbitariaceae</taxon>
        <taxon>Neocucurbitaria</taxon>
    </lineage>
</organism>
<feature type="compositionally biased region" description="Gly residues" evidence="3">
    <location>
        <begin position="176"/>
        <end position="198"/>
    </location>
</feature>
<dbReference type="PROSITE" id="PS50127">
    <property type="entry name" value="UBC_2"/>
    <property type="match status" value="1"/>
</dbReference>
<name>A0A9W8YCQ1_9PLEO</name>
<evidence type="ECO:0000256" key="3">
    <source>
        <dbReference type="SAM" id="MobiDB-lite"/>
    </source>
</evidence>
<dbReference type="OrthoDB" id="47801at2759"/>
<dbReference type="PANTHER" id="PTHR46116">
    <property type="entry name" value="(E3-INDEPENDENT) E2 UBIQUITIN-CONJUGATING ENZYME"/>
    <property type="match status" value="1"/>
</dbReference>
<dbReference type="InterPro" id="IPR016135">
    <property type="entry name" value="UBQ-conjugating_enzyme/RWD"/>
</dbReference>
<evidence type="ECO:0000259" key="4">
    <source>
        <dbReference type="PROSITE" id="PS50127"/>
    </source>
</evidence>
<comment type="caution">
    <text evidence="5">The sequence shown here is derived from an EMBL/GenBank/DDBJ whole genome shotgun (WGS) entry which is preliminary data.</text>
</comment>
<keyword evidence="6" id="KW-1185">Reference proteome</keyword>
<dbReference type="SUPFAM" id="SSF54495">
    <property type="entry name" value="UBC-like"/>
    <property type="match status" value="1"/>
</dbReference>